<evidence type="ECO:0000313" key="2">
    <source>
        <dbReference type="EMBL" id="KOM31994.1"/>
    </source>
</evidence>
<gene>
    <name evidence="2" type="ORF">LR48_Vigan01g155000</name>
</gene>
<accession>A0A0L9TPD2</accession>
<evidence type="ECO:0000313" key="3">
    <source>
        <dbReference type="Proteomes" id="UP000053144"/>
    </source>
</evidence>
<organism evidence="2 3">
    <name type="scientific">Phaseolus angularis</name>
    <name type="common">Azuki bean</name>
    <name type="synonym">Vigna angularis</name>
    <dbReference type="NCBI Taxonomy" id="3914"/>
    <lineage>
        <taxon>Eukaryota</taxon>
        <taxon>Viridiplantae</taxon>
        <taxon>Streptophyta</taxon>
        <taxon>Embryophyta</taxon>
        <taxon>Tracheophyta</taxon>
        <taxon>Spermatophyta</taxon>
        <taxon>Magnoliopsida</taxon>
        <taxon>eudicotyledons</taxon>
        <taxon>Gunneridae</taxon>
        <taxon>Pentapetalae</taxon>
        <taxon>rosids</taxon>
        <taxon>fabids</taxon>
        <taxon>Fabales</taxon>
        <taxon>Fabaceae</taxon>
        <taxon>Papilionoideae</taxon>
        <taxon>50 kb inversion clade</taxon>
        <taxon>NPAAA clade</taxon>
        <taxon>indigoferoid/millettioid clade</taxon>
        <taxon>Phaseoleae</taxon>
        <taxon>Vigna</taxon>
    </lineage>
</organism>
<proteinExistence type="predicted"/>
<reference evidence="3" key="1">
    <citation type="journal article" date="2015" name="Proc. Natl. Acad. Sci. U.S.A.">
        <title>Genome sequencing of adzuki bean (Vigna angularis) provides insight into high starch and low fat accumulation and domestication.</title>
        <authorList>
            <person name="Yang K."/>
            <person name="Tian Z."/>
            <person name="Chen C."/>
            <person name="Luo L."/>
            <person name="Zhao B."/>
            <person name="Wang Z."/>
            <person name="Yu L."/>
            <person name="Li Y."/>
            <person name="Sun Y."/>
            <person name="Li W."/>
            <person name="Chen Y."/>
            <person name="Li Y."/>
            <person name="Zhang Y."/>
            <person name="Ai D."/>
            <person name="Zhao J."/>
            <person name="Shang C."/>
            <person name="Ma Y."/>
            <person name="Wu B."/>
            <person name="Wang M."/>
            <person name="Gao L."/>
            <person name="Sun D."/>
            <person name="Zhang P."/>
            <person name="Guo F."/>
            <person name="Wang W."/>
            <person name="Li Y."/>
            <person name="Wang J."/>
            <person name="Varshney R.K."/>
            <person name="Wang J."/>
            <person name="Ling H.Q."/>
            <person name="Wan P."/>
        </authorList>
    </citation>
    <scope>NUCLEOTIDE SEQUENCE</scope>
    <source>
        <strain evidence="3">cv. Jingnong 6</strain>
    </source>
</reference>
<protein>
    <submittedName>
        <fullName evidence="2">Uncharacterized protein</fullName>
    </submittedName>
</protein>
<dbReference type="Proteomes" id="UP000053144">
    <property type="component" value="Chromosome 1"/>
</dbReference>
<feature type="region of interest" description="Disordered" evidence="1">
    <location>
        <begin position="74"/>
        <end position="107"/>
    </location>
</feature>
<dbReference type="EMBL" id="CM003371">
    <property type="protein sequence ID" value="KOM31994.1"/>
    <property type="molecule type" value="Genomic_DNA"/>
</dbReference>
<dbReference type="AlphaFoldDB" id="A0A0L9TPD2"/>
<sequence>MGSCTNFRRTKRRIWVGHLVRVESLQQDQGEEEELLRLQGDLDLHIWEEIDPKIYKEVFKRILQNARTSNFGESKLDVRSISARPNSGRPISERSSLRSRGDRSEVVMEDGSGRLLLRAGYDDELQVNDISL</sequence>
<dbReference type="Gramene" id="KOM31994">
    <property type="protein sequence ID" value="KOM31994"/>
    <property type="gene ID" value="LR48_Vigan01g155000"/>
</dbReference>
<name>A0A0L9TPD2_PHAAN</name>
<evidence type="ECO:0000256" key="1">
    <source>
        <dbReference type="SAM" id="MobiDB-lite"/>
    </source>
</evidence>
<feature type="compositionally biased region" description="Basic and acidic residues" evidence="1">
    <location>
        <begin position="91"/>
        <end position="106"/>
    </location>
</feature>